<dbReference type="AlphaFoldDB" id="A0A2A2L1F5"/>
<dbReference type="Proteomes" id="UP000218231">
    <property type="component" value="Unassembled WGS sequence"/>
</dbReference>
<sequence>MGRKSRNLVRRVFPNEKVKLAKILMNEMEKHEVPGMKAVFTHRDFPIDPHGNRFFMDWQLSEVHPKLIACARAKTRFHVFHKRTGVKAILRIEQFSCKSPEDCGVFWEYYLLSRVPRYGKITNNMVDSGIVNMETFYPLAFVVTEARLGPTLHDVLTMYVQKPGRTLPATDVARIIYDMFLLVEFAYKSADFVLADIEPKHWVFDVQTRSFVCQDMLDFYHSFTEKKNIIHYKGCSNYAPIRHHELGEHHNMSLLDSFEILLYLAIDFLDQSFFKQNGTSLNEIYKLKLKILTLDDSIQNRFSEPILSYIRVLQKCRDPASLANNPLDGAPQALIREFIREQWFISLRSAIECLEEQPRHDKSKPFGFETDVEGNDLTQDMLLSFSRVADTNKRPLIVETVQIVKDESETNSVEEVNEGRKVTEEEPPKKRKRPRVTFRYDYSYTAIKIRKWNIRF</sequence>
<dbReference type="SUPFAM" id="SSF56112">
    <property type="entry name" value="Protein kinase-like (PK-like)"/>
    <property type="match status" value="1"/>
</dbReference>
<dbReference type="InterPro" id="IPR011009">
    <property type="entry name" value="Kinase-like_dom_sf"/>
</dbReference>
<reference evidence="2 3" key="1">
    <citation type="journal article" date="2017" name="Curr. Biol.">
        <title>Genome architecture and evolution of a unichromosomal asexual nematode.</title>
        <authorList>
            <person name="Fradin H."/>
            <person name="Zegar C."/>
            <person name="Gutwein M."/>
            <person name="Lucas J."/>
            <person name="Kovtun M."/>
            <person name="Corcoran D."/>
            <person name="Baugh L.R."/>
            <person name="Kiontke K."/>
            <person name="Gunsalus K."/>
            <person name="Fitch D.H."/>
            <person name="Piano F."/>
        </authorList>
    </citation>
    <scope>NUCLEOTIDE SEQUENCE [LARGE SCALE GENOMIC DNA]</scope>
    <source>
        <strain evidence="2">PF1309</strain>
    </source>
</reference>
<organism evidence="2 3">
    <name type="scientific">Diploscapter pachys</name>
    <dbReference type="NCBI Taxonomy" id="2018661"/>
    <lineage>
        <taxon>Eukaryota</taxon>
        <taxon>Metazoa</taxon>
        <taxon>Ecdysozoa</taxon>
        <taxon>Nematoda</taxon>
        <taxon>Chromadorea</taxon>
        <taxon>Rhabditida</taxon>
        <taxon>Rhabditina</taxon>
        <taxon>Rhabditomorpha</taxon>
        <taxon>Rhabditoidea</taxon>
        <taxon>Rhabditidae</taxon>
        <taxon>Diploscapter</taxon>
    </lineage>
</organism>
<evidence type="ECO:0000313" key="2">
    <source>
        <dbReference type="EMBL" id="PAV79985.1"/>
    </source>
</evidence>
<evidence type="ECO:0008006" key="4">
    <source>
        <dbReference type="Google" id="ProtNLM"/>
    </source>
</evidence>
<protein>
    <recommendedName>
        <fullName evidence="4">Protein kinase domain-containing protein</fullName>
    </recommendedName>
</protein>
<comment type="caution">
    <text evidence="2">The sequence shown here is derived from an EMBL/GenBank/DDBJ whole genome shotgun (WGS) entry which is preliminary data.</text>
</comment>
<feature type="region of interest" description="Disordered" evidence="1">
    <location>
        <begin position="408"/>
        <end position="430"/>
    </location>
</feature>
<keyword evidence="3" id="KW-1185">Reference proteome</keyword>
<dbReference type="EMBL" id="LIAE01007328">
    <property type="protein sequence ID" value="PAV79985.1"/>
    <property type="molecule type" value="Genomic_DNA"/>
</dbReference>
<gene>
    <name evidence="2" type="ORF">WR25_16456</name>
</gene>
<dbReference type="STRING" id="2018661.A0A2A2L1F5"/>
<name>A0A2A2L1F5_9BILA</name>
<evidence type="ECO:0000256" key="1">
    <source>
        <dbReference type="SAM" id="MobiDB-lite"/>
    </source>
</evidence>
<proteinExistence type="predicted"/>
<feature type="compositionally biased region" description="Basic and acidic residues" evidence="1">
    <location>
        <begin position="417"/>
        <end position="428"/>
    </location>
</feature>
<accession>A0A2A2L1F5</accession>
<evidence type="ECO:0000313" key="3">
    <source>
        <dbReference type="Proteomes" id="UP000218231"/>
    </source>
</evidence>